<evidence type="ECO:0000259" key="6">
    <source>
        <dbReference type="Pfam" id="PF00689"/>
    </source>
</evidence>
<evidence type="ECO:0000256" key="2">
    <source>
        <dbReference type="ARBA" id="ARBA00022475"/>
    </source>
</evidence>
<dbReference type="EMBL" id="DPVE01000220">
    <property type="protein sequence ID" value="HCK30956.1"/>
    <property type="molecule type" value="Genomic_DNA"/>
</dbReference>
<evidence type="ECO:0000256" key="3">
    <source>
        <dbReference type="ARBA" id="ARBA00022553"/>
    </source>
</evidence>
<dbReference type="Pfam" id="PF00689">
    <property type="entry name" value="Cation_ATPase_C"/>
    <property type="match status" value="1"/>
</dbReference>
<keyword evidence="4" id="KW-0460">Magnesium</keyword>
<feature type="transmembrane region" description="Helical" evidence="5">
    <location>
        <begin position="71"/>
        <end position="89"/>
    </location>
</feature>
<dbReference type="PRINTS" id="PR01836">
    <property type="entry name" value="MGATPASE"/>
</dbReference>
<comment type="caution">
    <text evidence="7">The sequence shown here is derived from an EMBL/GenBank/DDBJ whole genome shotgun (WGS) entry which is preliminary data.</text>
</comment>
<proteinExistence type="predicted"/>
<evidence type="ECO:0000313" key="7">
    <source>
        <dbReference type="EMBL" id="HCK30956.1"/>
    </source>
</evidence>
<evidence type="ECO:0000256" key="4">
    <source>
        <dbReference type="ARBA" id="ARBA00022842"/>
    </source>
</evidence>
<feature type="transmembrane region" description="Helical" evidence="5">
    <location>
        <begin position="35"/>
        <end position="59"/>
    </location>
</feature>
<keyword evidence="5" id="KW-1133">Transmembrane helix</keyword>
<keyword evidence="2" id="KW-1003">Cell membrane</keyword>
<dbReference type="InterPro" id="IPR006068">
    <property type="entry name" value="ATPase_P-typ_cation-transptr_C"/>
</dbReference>
<dbReference type="GO" id="GO:0005886">
    <property type="term" value="C:plasma membrane"/>
    <property type="evidence" value="ECO:0007669"/>
    <property type="project" value="UniProtKB-SubCell"/>
</dbReference>
<dbReference type="Proteomes" id="UP000263596">
    <property type="component" value="Unassembled WGS sequence"/>
</dbReference>
<reference evidence="7 8" key="1">
    <citation type="journal article" date="2018" name="Nat. Biotechnol.">
        <title>A standardized bacterial taxonomy based on genome phylogeny substantially revises the tree of life.</title>
        <authorList>
            <person name="Parks D.H."/>
            <person name="Chuvochina M."/>
            <person name="Waite D.W."/>
            <person name="Rinke C."/>
            <person name="Skarshewski A."/>
            <person name="Chaumeil P.A."/>
            <person name="Hugenholtz P."/>
        </authorList>
    </citation>
    <scope>NUCLEOTIDE SEQUENCE [LARGE SCALE GENOMIC DNA]</scope>
    <source>
        <strain evidence="7">UBA9669</strain>
    </source>
</reference>
<evidence type="ECO:0000313" key="8">
    <source>
        <dbReference type="Proteomes" id="UP000263596"/>
    </source>
</evidence>
<gene>
    <name evidence="7" type="ORF">DHW29_12720</name>
</gene>
<sequence length="100" mass="11502">QSLFQSGWFVVGLLTQTLIVHMIRTKKIPFIQSCAATPLVVMTMIISAIGIFLPMGPLAHYFKLEALPLTYFLYLPCILLAYMCVTQWIKGIYIRRYGWQ</sequence>
<dbReference type="GO" id="GO:0015444">
    <property type="term" value="F:P-type magnesium transporter activity"/>
    <property type="evidence" value="ECO:0007669"/>
    <property type="project" value="InterPro"/>
</dbReference>
<dbReference type="InterPro" id="IPR006415">
    <property type="entry name" value="P-type_ATPase_IIIB"/>
</dbReference>
<dbReference type="AlphaFoldDB" id="A0A3D2SNI3"/>
<organism evidence="7 8">
    <name type="scientific">Acinetobacter ursingii</name>
    <dbReference type="NCBI Taxonomy" id="108980"/>
    <lineage>
        <taxon>Bacteria</taxon>
        <taxon>Pseudomonadati</taxon>
        <taxon>Pseudomonadota</taxon>
        <taxon>Gammaproteobacteria</taxon>
        <taxon>Moraxellales</taxon>
        <taxon>Moraxellaceae</taxon>
        <taxon>Acinetobacter</taxon>
    </lineage>
</organism>
<dbReference type="Gene3D" id="1.20.1110.10">
    <property type="entry name" value="Calcium-transporting ATPase, transmembrane domain"/>
    <property type="match status" value="1"/>
</dbReference>
<keyword evidence="5" id="KW-0812">Transmembrane</keyword>
<feature type="non-terminal residue" evidence="7">
    <location>
        <position position="1"/>
    </location>
</feature>
<feature type="transmembrane region" description="Helical" evidence="5">
    <location>
        <begin position="6"/>
        <end position="23"/>
    </location>
</feature>
<dbReference type="SUPFAM" id="SSF81665">
    <property type="entry name" value="Calcium ATPase, transmembrane domain M"/>
    <property type="match status" value="1"/>
</dbReference>
<name>A0A3D2SNI3_9GAMM</name>
<protein>
    <submittedName>
        <fullName evidence="7">Magnesium-translocating P-type ATPase</fullName>
    </submittedName>
</protein>
<evidence type="ECO:0000256" key="5">
    <source>
        <dbReference type="SAM" id="Phobius"/>
    </source>
</evidence>
<evidence type="ECO:0000256" key="1">
    <source>
        <dbReference type="ARBA" id="ARBA00004651"/>
    </source>
</evidence>
<accession>A0A3D2SNI3</accession>
<dbReference type="InterPro" id="IPR023298">
    <property type="entry name" value="ATPase_P-typ_TM_dom_sf"/>
</dbReference>
<keyword evidence="5" id="KW-0472">Membrane</keyword>
<comment type="subcellular location">
    <subcellularLocation>
        <location evidence="1">Cell membrane</location>
        <topology evidence="1">Multi-pass membrane protein</topology>
    </subcellularLocation>
</comment>
<feature type="domain" description="Cation-transporting P-type ATPase C-terminal" evidence="6">
    <location>
        <begin position="4"/>
        <end position="90"/>
    </location>
</feature>
<keyword evidence="3" id="KW-0597">Phosphoprotein</keyword>